<dbReference type="RefSeq" id="XP_011504377.1">
    <property type="nucleotide sequence ID" value="XM_011506075.1"/>
</dbReference>
<evidence type="ECO:0000313" key="2">
    <source>
        <dbReference type="RefSeq" id="XP_011504377.1"/>
    </source>
</evidence>
<organism evidence="1 2">
    <name type="scientific">Ceratosolen solmsi marchali</name>
    <dbReference type="NCBI Taxonomy" id="326594"/>
    <lineage>
        <taxon>Eukaryota</taxon>
        <taxon>Metazoa</taxon>
        <taxon>Ecdysozoa</taxon>
        <taxon>Arthropoda</taxon>
        <taxon>Hexapoda</taxon>
        <taxon>Insecta</taxon>
        <taxon>Pterygota</taxon>
        <taxon>Neoptera</taxon>
        <taxon>Endopterygota</taxon>
        <taxon>Hymenoptera</taxon>
        <taxon>Apocrita</taxon>
        <taxon>Proctotrupomorpha</taxon>
        <taxon>Chalcidoidea</taxon>
        <taxon>Agaonidae</taxon>
        <taxon>Agaoninae</taxon>
        <taxon>Ceratosolen</taxon>
    </lineage>
</organism>
<evidence type="ECO:0000313" key="1">
    <source>
        <dbReference type="Proteomes" id="UP000695007"/>
    </source>
</evidence>
<dbReference type="KEGG" id="csol:105367380"/>
<dbReference type="AlphaFoldDB" id="A0AAJ6YTX3"/>
<dbReference type="GeneID" id="105367380"/>
<protein>
    <submittedName>
        <fullName evidence="2">Leucine-rich repeat extensin-like protein 3</fullName>
    </submittedName>
</protein>
<dbReference type="Proteomes" id="UP000695007">
    <property type="component" value="Unplaced"/>
</dbReference>
<proteinExistence type="predicted"/>
<name>A0AAJ6YTX3_9HYME</name>
<accession>A0AAJ6YTX3</accession>
<gene>
    <name evidence="2" type="primary">LOC105367380</name>
</gene>
<sequence length="105" mass="11651">MMPPPLPLPAMLTRAPAPFAPAYAQIYFWPYPSPPVSPTSYYNPASVPGMMPIPQQAAILTPPECLQLAPPEPHMDALIPRPDIDKRIHPSLQVPCHQYIDLFIV</sequence>
<keyword evidence="1" id="KW-1185">Reference proteome</keyword>
<reference evidence="2" key="1">
    <citation type="submission" date="2025-08" db="UniProtKB">
        <authorList>
            <consortium name="RefSeq"/>
        </authorList>
    </citation>
    <scope>IDENTIFICATION</scope>
</reference>